<evidence type="ECO:0000256" key="2">
    <source>
        <dbReference type="ARBA" id="ARBA00008126"/>
    </source>
</evidence>
<name>A0A9W7L9I2_9STRA</name>
<comment type="caution">
    <text evidence="6">The sequence shown here is derived from an EMBL/GenBank/DDBJ whole genome shotgun (WGS) entry which is preliminary data.</text>
</comment>
<evidence type="ECO:0000256" key="4">
    <source>
        <dbReference type="SAM" id="MobiDB-lite"/>
    </source>
</evidence>
<comment type="subcellular location">
    <subcellularLocation>
        <location evidence="1">Nucleus</location>
    </subcellularLocation>
</comment>
<evidence type="ECO:0000313" key="7">
    <source>
        <dbReference type="Proteomes" id="UP001165065"/>
    </source>
</evidence>
<reference evidence="7" key="1">
    <citation type="journal article" date="2023" name="Commun. Biol.">
        <title>Genome analysis of Parmales, the sister group of diatoms, reveals the evolutionary specialization of diatoms from phago-mixotrophs to photoautotrophs.</title>
        <authorList>
            <person name="Ban H."/>
            <person name="Sato S."/>
            <person name="Yoshikawa S."/>
            <person name="Yamada K."/>
            <person name="Nakamura Y."/>
            <person name="Ichinomiya M."/>
            <person name="Sato N."/>
            <person name="Blanc-Mathieu R."/>
            <person name="Endo H."/>
            <person name="Kuwata A."/>
            <person name="Ogata H."/>
        </authorList>
    </citation>
    <scope>NUCLEOTIDE SEQUENCE [LARGE SCALE GENOMIC DNA]</scope>
</reference>
<dbReference type="OrthoDB" id="116827at2759"/>
<evidence type="ECO:0000256" key="3">
    <source>
        <dbReference type="ARBA" id="ARBA00023242"/>
    </source>
</evidence>
<dbReference type="EMBL" id="BRYA01000170">
    <property type="protein sequence ID" value="GMI42354.1"/>
    <property type="molecule type" value="Genomic_DNA"/>
</dbReference>
<feature type="domain" description="Nitric oxide synthase-interacting protein zinc-finger" evidence="5">
    <location>
        <begin position="14"/>
        <end position="74"/>
    </location>
</feature>
<dbReference type="InterPro" id="IPR016818">
    <property type="entry name" value="NOSIP"/>
</dbReference>
<dbReference type="InterPro" id="IPR031790">
    <property type="entry name" value="Znf-NOSIP"/>
</dbReference>
<dbReference type="Pfam" id="PF15906">
    <property type="entry name" value="zf-NOSIP"/>
    <property type="match status" value="1"/>
</dbReference>
<dbReference type="PANTHER" id="PTHR13063">
    <property type="entry name" value="ENOS INTERACTING PROTEIN"/>
    <property type="match status" value="1"/>
</dbReference>
<evidence type="ECO:0000256" key="1">
    <source>
        <dbReference type="ARBA" id="ARBA00004123"/>
    </source>
</evidence>
<feature type="region of interest" description="Disordered" evidence="4">
    <location>
        <begin position="168"/>
        <end position="190"/>
    </location>
</feature>
<dbReference type="Proteomes" id="UP001165065">
    <property type="component" value="Unassembled WGS sequence"/>
</dbReference>
<keyword evidence="3" id="KW-0539">Nucleus</keyword>
<gene>
    <name evidence="6" type="ORF">TrCOL_g8860</name>
</gene>
<dbReference type="Gene3D" id="3.30.40.10">
    <property type="entry name" value="Zinc/RING finger domain, C3HC4 (zinc finger)"/>
    <property type="match status" value="1"/>
</dbReference>
<evidence type="ECO:0000259" key="5">
    <source>
        <dbReference type="Pfam" id="PF15906"/>
    </source>
</evidence>
<feature type="region of interest" description="Disordered" evidence="4">
    <location>
        <begin position="1"/>
        <end position="29"/>
    </location>
</feature>
<evidence type="ECO:0000313" key="6">
    <source>
        <dbReference type="EMBL" id="GMI42354.1"/>
    </source>
</evidence>
<dbReference type="GO" id="GO:0005634">
    <property type="term" value="C:nucleus"/>
    <property type="evidence" value="ECO:0007669"/>
    <property type="project" value="UniProtKB-SubCell"/>
</dbReference>
<protein>
    <recommendedName>
        <fullName evidence="5">Nitric oxide synthase-interacting protein zinc-finger domain-containing protein</fullName>
    </recommendedName>
</protein>
<accession>A0A9W7L9I2</accession>
<dbReference type="AlphaFoldDB" id="A0A9W7L9I2"/>
<organism evidence="6 7">
    <name type="scientific">Triparma columacea</name>
    <dbReference type="NCBI Taxonomy" id="722753"/>
    <lineage>
        <taxon>Eukaryota</taxon>
        <taxon>Sar</taxon>
        <taxon>Stramenopiles</taxon>
        <taxon>Ochrophyta</taxon>
        <taxon>Bolidophyceae</taxon>
        <taxon>Parmales</taxon>
        <taxon>Triparmaceae</taxon>
        <taxon>Triparma</taxon>
    </lineage>
</organism>
<dbReference type="GO" id="GO:0061630">
    <property type="term" value="F:ubiquitin protein ligase activity"/>
    <property type="evidence" value="ECO:0007669"/>
    <property type="project" value="InterPro"/>
</dbReference>
<comment type="similarity">
    <text evidence="2">Belongs to the NOSIP family.</text>
</comment>
<keyword evidence="7" id="KW-1185">Reference proteome</keyword>
<dbReference type="InterPro" id="IPR013083">
    <property type="entry name" value="Znf_RING/FYVE/PHD"/>
</dbReference>
<proteinExistence type="inferred from homology"/>
<sequence>MTRKSKQRGGHNPFTYQESRDTLGGYGTQKARIGTDSQLSFGHCALSLTPIVDGVVSPSGTLYERSAAVEYLVKENAKLSAWRSKYEKQCEEDLQKEEQGKREEEEGKISSFVGKQSGLNAATVEGHVEKHSAARLGKLRDEGYDVSSDKEKKSSLKRTSYWLSDWTPDAGAKRVTTPPKRPSSPFSGRPLRLKDLKAVDLKRESSSKNSTGSDVVFVCAVSGKRLTTQEAVAITKTGTVMLKSNYEEFAKKDMVDPVKGTKFKEKDVVELRKSATGYAGSGKVEAEVYTPTLL</sequence>
<dbReference type="PANTHER" id="PTHR13063:SF10">
    <property type="entry name" value="NITRIC OXIDE SYNTHASE-INTERACTING PROTEIN"/>
    <property type="match status" value="1"/>
</dbReference>